<evidence type="ECO:0000256" key="3">
    <source>
        <dbReference type="ARBA" id="ARBA00022525"/>
    </source>
</evidence>
<feature type="signal peptide" evidence="5">
    <location>
        <begin position="1"/>
        <end position="21"/>
    </location>
</feature>
<feature type="chain" id="PRO_5003089626" evidence="5">
    <location>
        <begin position="22"/>
        <end position="138"/>
    </location>
</feature>
<dbReference type="GO" id="GO:0005615">
    <property type="term" value="C:extracellular space"/>
    <property type="evidence" value="ECO:0000318"/>
    <property type="project" value="GO_Central"/>
</dbReference>
<dbReference type="CDD" id="cd23992">
    <property type="entry name" value="PBP_GOBP"/>
    <property type="match status" value="1"/>
</dbReference>
<evidence type="ECO:0000313" key="6">
    <source>
        <dbReference type="EMBL" id="EFA04576.1"/>
    </source>
</evidence>
<dbReference type="SUPFAM" id="SSF47565">
    <property type="entry name" value="Insect pheromone/odorant-binding proteins"/>
    <property type="match status" value="1"/>
</dbReference>
<dbReference type="GO" id="GO:0007608">
    <property type="term" value="P:sensory perception of smell"/>
    <property type="evidence" value="ECO:0000318"/>
    <property type="project" value="GO_Central"/>
</dbReference>
<dbReference type="AlphaFoldDB" id="D6WNH1"/>
<dbReference type="PANTHER" id="PTHR11857">
    <property type="entry name" value="ODORANT BINDING PROTEIN-RELATED"/>
    <property type="match status" value="1"/>
</dbReference>
<dbReference type="Gene3D" id="1.10.238.20">
    <property type="entry name" value="Pheromone/general odorant binding protein domain"/>
    <property type="match status" value="1"/>
</dbReference>
<dbReference type="Proteomes" id="UP000007266">
    <property type="component" value="Linkage group 5"/>
</dbReference>
<evidence type="ECO:0000256" key="2">
    <source>
        <dbReference type="ARBA" id="ARBA00008098"/>
    </source>
</evidence>
<keyword evidence="4 5" id="KW-0732">Signal</keyword>
<protein>
    <submittedName>
        <fullName evidence="6">Odorant binding protein 24</fullName>
    </submittedName>
</protein>
<evidence type="ECO:0000256" key="5">
    <source>
        <dbReference type="SAM" id="SignalP"/>
    </source>
</evidence>
<dbReference type="OMA" id="DRCEVAY"/>
<dbReference type="PANTHER" id="PTHR11857:SF43">
    <property type="entry name" value="GEO07291P1-RELATED"/>
    <property type="match status" value="1"/>
</dbReference>
<dbReference type="SMART" id="SM00708">
    <property type="entry name" value="PhBP"/>
    <property type="match status" value="1"/>
</dbReference>
<evidence type="ECO:0000256" key="1">
    <source>
        <dbReference type="ARBA" id="ARBA00004613"/>
    </source>
</evidence>
<dbReference type="InParanoid" id="D6WNH1"/>
<evidence type="ECO:0000313" key="7">
    <source>
        <dbReference type="Proteomes" id="UP000007266"/>
    </source>
</evidence>
<dbReference type="OrthoDB" id="7881430at2759"/>
<sequence>MSRMLPAALFVVLATLTFATAEIVVPDDLKDYINELHDHCLKEMGLTEGDHKNYNIHVKDPKMMCYMKCLMTTSKWMNMDESIQYDFILSSVHPAVKNILLPALDKCRDIPKGTMECEKAYNFNMCLFNADPENWFFI</sequence>
<proteinExistence type="inferred from homology"/>
<dbReference type="InterPro" id="IPR006170">
    <property type="entry name" value="PBP/GOBP"/>
</dbReference>
<dbReference type="STRING" id="7070.D6WNH1"/>
<accession>D6WNH1</accession>
<dbReference type="HOGENOM" id="CLU_107288_3_2_1"/>
<dbReference type="EMBL" id="KQ971343">
    <property type="protein sequence ID" value="EFA04576.1"/>
    <property type="molecule type" value="Genomic_DNA"/>
</dbReference>
<comment type="subcellular location">
    <subcellularLocation>
        <location evidence="1">Secreted</location>
    </subcellularLocation>
</comment>
<dbReference type="Pfam" id="PF01395">
    <property type="entry name" value="PBP_GOBP"/>
    <property type="match status" value="1"/>
</dbReference>
<dbReference type="SMR" id="D6WNH1"/>
<dbReference type="InterPro" id="IPR036728">
    <property type="entry name" value="PBP_GOBP_sf"/>
</dbReference>
<reference evidence="6 7" key="1">
    <citation type="journal article" date="2008" name="Nature">
        <title>The genome of the model beetle and pest Tribolium castaneum.</title>
        <authorList>
            <consortium name="Tribolium Genome Sequencing Consortium"/>
            <person name="Richards S."/>
            <person name="Gibbs R.A."/>
            <person name="Weinstock G.M."/>
            <person name="Brown S.J."/>
            <person name="Denell R."/>
            <person name="Beeman R.W."/>
            <person name="Gibbs R."/>
            <person name="Beeman R.W."/>
            <person name="Brown S.J."/>
            <person name="Bucher G."/>
            <person name="Friedrich M."/>
            <person name="Grimmelikhuijzen C.J."/>
            <person name="Klingler M."/>
            <person name="Lorenzen M."/>
            <person name="Richards S."/>
            <person name="Roth S."/>
            <person name="Schroder R."/>
            <person name="Tautz D."/>
            <person name="Zdobnov E.M."/>
            <person name="Muzny D."/>
            <person name="Gibbs R.A."/>
            <person name="Weinstock G.M."/>
            <person name="Attaway T."/>
            <person name="Bell S."/>
            <person name="Buhay C.J."/>
            <person name="Chandrabose M.N."/>
            <person name="Chavez D."/>
            <person name="Clerk-Blankenburg K.P."/>
            <person name="Cree A."/>
            <person name="Dao M."/>
            <person name="Davis C."/>
            <person name="Chacko J."/>
            <person name="Dinh H."/>
            <person name="Dugan-Rocha S."/>
            <person name="Fowler G."/>
            <person name="Garner T.T."/>
            <person name="Garnes J."/>
            <person name="Gnirke A."/>
            <person name="Hawes A."/>
            <person name="Hernandez J."/>
            <person name="Hines S."/>
            <person name="Holder M."/>
            <person name="Hume J."/>
            <person name="Jhangiani S.N."/>
            <person name="Joshi V."/>
            <person name="Khan Z.M."/>
            <person name="Jackson L."/>
            <person name="Kovar C."/>
            <person name="Kowis A."/>
            <person name="Lee S."/>
            <person name="Lewis L.R."/>
            <person name="Margolis J."/>
            <person name="Morgan M."/>
            <person name="Nazareth L.V."/>
            <person name="Nguyen N."/>
            <person name="Okwuonu G."/>
            <person name="Parker D."/>
            <person name="Richards S."/>
            <person name="Ruiz S.J."/>
            <person name="Santibanez J."/>
            <person name="Savard J."/>
            <person name="Scherer S.E."/>
            <person name="Schneider B."/>
            <person name="Sodergren E."/>
            <person name="Tautz D."/>
            <person name="Vattahil S."/>
            <person name="Villasana D."/>
            <person name="White C.S."/>
            <person name="Wright R."/>
            <person name="Park Y."/>
            <person name="Beeman R.W."/>
            <person name="Lord J."/>
            <person name="Oppert B."/>
            <person name="Lorenzen M."/>
            <person name="Brown S."/>
            <person name="Wang L."/>
            <person name="Savard J."/>
            <person name="Tautz D."/>
            <person name="Richards S."/>
            <person name="Weinstock G."/>
            <person name="Gibbs R.A."/>
            <person name="Liu Y."/>
            <person name="Worley K."/>
            <person name="Weinstock G."/>
            <person name="Elsik C.G."/>
            <person name="Reese J.T."/>
            <person name="Elhaik E."/>
            <person name="Landan G."/>
            <person name="Graur D."/>
            <person name="Arensburger P."/>
            <person name="Atkinson P."/>
            <person name="Beeman R.W."/>
            <person name="Beidler J."/>
            <person name="Brown S.J."/>
            <person name="Demuth J.P."/>
            <person name="Drury D.W."/>
            <person name="Du Y.Z."/>
            <person name="Fujiwara H."/>
            <person name="Lorenzen M."/>
            <person name="Maselli V."/>
            <person name="Osanai M."/>
            <person name="Park Y."/>
            <person name="Robertson H.M."/>
            <person name="Tu Z."/>
            <person name="Wang J.J."/>
            <person name="Wang S."/>
            <person name="Richards S."/>
            <person name="Song H."/>
            <person name="Zhang L."/>
            <person name="Sodergren E."/>
            <person name="Werner D."/>
            <person name="Stanke M."/>
            <person name="Morgenstern B."/>
            <person name="Solovyev V."/>
            <person name="Kosarev P."/>
            <person name="Brown G."/>
            <person name="Chen H.C."/>
            <person name="Ermolaeva O."/>
            <person name="Hlavina W."/>
            <person name="Kapustin Y."/>
            <person name="Kiryutin B."/>
            <person name="Kitts P."/>
            <person name="Maglott D."/>
            <person name="Pruitt K."/>
            <person name="Sapojnikov V."/>
            <person name="Souvorov A."/>
            <person name="Mackey A.J."/>
            <person name="Waterhouse R.M."/>
            <person name="Wyder S."/>
            <person name="Zdobnov E.M."/>
            <person name="Zdobnov E.M."/>
            <person name="Wyder S."/>
            <person name="Kriventseva E.V."/>
            <person name="Kadowaki T."/>
            <person name="Bork P."/>
            <person name="Aranda M."/>
            <person name="Bao R."/>
            <person name="Beermann A."/>
            <person name="Berns N."/>
            <person name="Bolognesi R."/>
            <person name="Bonneton F."/>
            <person name="Bopp D."/>
            <person name="Brown S.J."/>
            <person name="Bucher G."/>
            <person name="Butts T."/>
            <person name="Chaumot A."/>
            <person name="Denell R.E."/>
            <person name="Ferrier D.E."/>
            <person name="Friedrich M."/>
            <person name="Gordon C.M."/>
            <person name="Jindra M."/>
            <person name="Klingler M."/>
            <person name="Lan Q."/>
            <person name="Lattorff H.M."/>
            <person name="Laudet V."/>
            <person name="von Levetsow C."/>
            <person name="Liu Z."/>
            <person name="Lutz R."/>
            <person name="Lynch J.A."/>
            <person name="da Fonseca R.N."/>
            <person name="Posnien N."/>
            <person name="Reuter R."/>
            <person name="Roth S."/>
            <person name="Savard J."/>
            <person name="Schinko J.B."/>
            <person name="Schmitt C."/>
            <person name="Schoppmeier M."/>
            <person name="Schroder R."/>
            <person name="Shippy T.D."/>
            <person name="Simonnet F."/>
            <person name="Marques-Souza H."/>
            <person name="Tautz D."/>
            <person name="Tomoyasu Y."/>
            <person name="Trauner J."/>
            <person name="Van der Zee M."/>
            <person name="Vervoort M."/>
            <person name="Wittkopp N."/>
            <person name="Wimmer E.A."/>
            <person name="Yang X."/>
            <person name="Jones A.K."/>
            <person name="Sattelle D.B."/>
            <person name="Ebert P.R."/>
            <person name="Nelson D."/>
            <person name="Scott J.G."/>
            <person name="Beeman R.W."/>
            <person name="Muthukrishnan S."/>
            <person name="Kramer K.J."/>
            <person name="Arakane Y."/>
            <person name="Beeman R.W."/>
            <person name="Zhu Q."/>
            <person name="Hogenkamp D."/>
            <person name="Dixit R."/>
            <person name="Oppert B."/>
            <person name="Jiang H."/>
            <person name="Zou Z."/>
            <person name="Marshall J."/>
            <person name="Elpidina E."/>
            <person name="Vinokurov K."/>
            <person name="Oppert C."/>
            <person name="Zou Z."/>
            <person name="Evans J."/>
            <person name="Lu Z."/>
            <person name="Zhao P."/>
            <person name="Sumathipala N."/>
            <person name="Altincicek B."/>
            <person name="Vilcinskas A."/>
            <person name="Williams M."/>
            <person name="Hultmark D."/>
            <person name="Hetru C."/>
            <person name="Jiang H."/>
            <person name="Grimmelikhuijzen C.J."/>
            <person name="Hauser F."/>
            <person name="Cazzamali G."/>
            <person name="Williamson M."/>
            <person name="Park Y."/>
            <person name="Li B."/>
            <person name="Tanaka Y."/>
            <person name="Predel R."/>
            <person name="Neupert S."/>
            <person name="Schachtner J."/>
            <person name="Verleyen P."/>
            <person name="Raible F."/>
            <person name="Bork P."/>
            <person name="Friedrich M."/>
            <person name="Walden K.K."/>
            <person name="Robertson H.M."/>
            <person name="Angeli S."/>
            <person name="Foret S."/>
            <person name="Bucher G."/>
            <person name="Schuetz S."/>
            <person name="Maleszka R."/>
            <person name="Wimmer E.A."/>
            <person name="Beeman R.W."/>
            <person name="Lorenzen M."/>
            <person name="Tomoyasu Y."/>
            <person name="Miller S.C."/>
            <person name="Grossmann D."/>
            <person name="Bucher G."/>
        </authorList>
    </citation>
    <scope>NUCLEOTIDE SEQUENCE [LARGE SCALE GENOMIC DNA]</scope>
    <source>
        <strain evidence="6 7">Georgia GA2</strain>
    </source>
</reference>
<organism evidence="6 7">
    <name type="scientific">Tribolium castaneum</name>
    <name type="common">Red flour beetle</name>
    <dbReference type="NCBI Taxonomy" id="7070"/>
    <lineage>
        <taxon>Eukaryota</taxon>
        <taxon>Metazoa</taxon>
        <taxon>Ecdysozoa</taxon>
        <taxon>Arthropoda</taxon>
        <taxon>Hexapoda</taxon>
        <taxon>Insecta</taxon>
        <taxon>Pterygota</taxon>
        <taxon>Neoptera</taxon>
        <taxon>Endopterygota</taxon>
        <taxon>Coleoptera</taxon>
        <taxon>Polyphaga</taxon>
        <taxon>Cucujiformia</taxon>
        <taxon>Tenebrionidae</taxon>
        <taxon>Tenebrionidae incertae sedis</taxon>
        <taxon>Tribolium</taxon>
    </lineage>
</organism>
<dbReference type="PhylomeDB" id="D6WNH1"/>
<name>D6WNH1_TRICA</name>
<dbReference type="GO" id="GO:0005549">
    <property type="term" value="F:odorant binding"/>
    <property type="evidence" value="ECO:0007669"/>
    <property type="project" value="InterPro"/>
</dbReference>
<reference evidence="6 7" key="2">
    <citation type="journal article" date="2010" name="Nucleic Acids Res.">
        <title>BeetleBase in 2010: revisions to provide comprehensive genomic information for Tribolium castaneum.</title>
        <authorList>
            <person name="Kim H.S."/>
            <person name="Murphy T."/>
            <person name="Xia J."/>
            <person name="Caragea D."/>
            <person name="Park Y."/>
            <person name="Beeman R.W."/>
            <person name="Lorenzen M.D."/>
            <person name="Butcher S."/>
            <person name="Manak J.R."/>
            <person name="Brown S.J."/>
        </authorList>
    </citation>
    <scope>GENOME REANNOTATION</scope>
    <source>
        <strain evidence="6 7">Georgia GA2</strain>
    </source>
</reference>
<keyword evidence="3" id="KW-0964">Secreted</keyword>
<keyword evidence="7" id="KW-1185">Reference proteome</keyword>
<evidence type="ECO:0000256" key="4">
    <source>
        <dbReference type="ARBA" id="ARBA00022729"/>
    </source>
</evidence>
<gene>
    <name evidence="6" type="primary">TcOBP5F</name>
    <name evidence="6" type="ORF">TcasGA2_TC013149</name>
</gene>
<dbReference type="KEGG" id="tca:103313228"/>
<comment type="similarity">
    <text evidence="2">Belongs to the PBP/GOBP family.</text>
</comment>